<evidence type="ECO:0000313" key="1">
    <source>
        <dbReference type="EMBL" id="KAL0336395.1"/>
    </source>
</evidence>
<dbReference type="InterPro" id="IPR043502">
    <property type="entry name" value="DNA/RNA_pol_sf"/>
</dbReference>
<dbReference type="InterPro" id="IPR043128">
    <property type="entry name" value="Rev_trsase/Diguanyl_cyclase"/>
</dbReference>
<sequence>MIFKRGIEANLQKITAIMDVSPPKSIKEVQKLVGRLSNLNRFISRFVDKGLPFFKVLHSVAKFEWNKTNQETFDELQRYLVSLLTKSKTGETFTSTWRFSESAVSLVLVRP</sequence>
<dbReference type="AlphaFoldDB" id="A0AAW2MYV2"/>
<comment type="caution">
    <text evidence="1">The sequence shown here is derived from an EMBL/GenBank/DDBJ whole genome shotgun (WGS) entry which is preliminary data.</text>
</comment>
<protein>
    <submittedName>
        <fullName evidence="1">Uncharacterized protein</fullName>
    </submittedName>
</protein>
<name>A0AAW2MYV2_SESRA</name>
<proteinExistence type="predicted"/>
<organism evidence="1">
    <name type="scientific">Sesamum radiatum</name>
    <name type="common">Black benniseed</name>
    <dbReference type="NCBI Taxonomy" id="300843"/>
    <lineage>
        <taxon>Eukaryota</taxon>
        <taxon>Viridiplantae</taxon>
        <taxon>Streptophyta</taxon>
        <taxon>Embryophyta</taxon>
        <taxon>Tracheophyta</taxon>
        <taxon>Spermatophyta</taxon>
        <taxon>Magnoliopsida</taxon>
        <taxon>eudicotyledons</taxon>
        <taxon>Gunneridae</taxon>
        <taxon>Pentapetalae</taxon>
        <taxon>asterids</taxon>
        <taxon>lamiids</taxon>
        <taxon>Lamiales</taxon>
        <taxon>Pedaliaceae</taxon>
        <taxon>Sesamum</taxon>
    </lineage>
</organism>
<dbReference type="SUPFAM" id="SSF56672">
    <property type="entry name" value="DNA/RNA polymerases"/>
    <property type="match status" value="1"/>
</dbReference>
<reference evidence="1" key="1">
    <citation type="submission" date="2020-06" db="EMBL/GenBank/DDBJ databases">
        <authorList>
            <person name="Li T."/>
            <person name="Hu X."/>
            <person name="Zhang T."/>
            <person name="Song X."/>
            <person name="Zhang H."/>
            <person name="Dai N."/>
            <person name="Sheng W."/>
            <person name="Hou X."/>
            <person name="Wei L."/>
        </authorList>
    </citation>
    <scope>NUCLEOTIDE SEQUENCE</scope>
    <source>
        <strain evidence="1">G02</strain>
        <tissue evidence="1">Leaf</tissue>
    </source>
</reference>
<dbReference type="Gene3D" id="3.30.70.270">
    <property type="match status" value="1"/>
</dbReference>
<reference evidence="1" key="2">
    <citation type="journal article" date="2024" name="Plant">
        <title>Genomic evolution and insights into agronomic trait innovations of Sesamum species.</title>
        <authorList>
            <person name="Miao H."/>
            <person name="Wang L."/>
            <person name="Qu L."/>
            <person name="Liu H."/>
            <person name="Sun Y."/>
            <person name="Le M."/>
            <person name="Wang Q."/>
            <person name="Wei S."/>
            <person name="Zheng Y."/>
            <person name="Lin W."/>
            <person name="Duan Y."/>
            <person name="Cao H."/>
            <person name="Xiong S."/>
            <person name="Wang X."/>
            <person name="Wei L."/>
            <person name="Li C."/>
            <person name="Ma Q."/>
            <person name="Ju M."/>
            <person name="Zhao R."/>
            <person name="Li G."/>
            <person name="Mu C."/>
            <person name="Tian Q."/>
            <person name="Mei H."/>
            <person name="Zhang T."/>
            <person name="Gao T."/>
            <person name="Zhang H."/>
        </authorList>
    </citation>
    <scope>NUCLEOTIDE SEQUENCE</scope>
    <source>
        <strain evidence="1">G02</strain>
    </source>
</reference>
<accession>A0AAW2MYV2</accession>
<gene>
    <name evidence="1" type="ORF">Sradi_4851400</name>
</gene>
<dbReference type="EMBL" id="JACGWJ010000021">
    <property type="protein sequence ID" value="KAL0336395.1"/>
    <property type="molecule type" value="Genomic_DNA"/>
</dbReference>